<organism evidence="1 2">
    <name type="scientific">Occultella aeris</name>
    <dbReference type="NCBI Taxonomy" id="2761496"/>
    <lineage>
        <taxon>Bacteria</taxon>
        <taxon>Bacillati</taxon>
        <taxon>Actinomycetota</taxon>
        <taxon>Actinomycetes</taxon>
        <taxon>Micrococcales</taxon>
        <taxon>Ruaniaceae</taxon>
        <taxon>Occultella</taxon>
    </lineage>
</organism>
<sequence>MSHPSPIEQAIEQQLPAEQPAAQAAIDWIQLQLDLTITDLDGGEQR</sequence>
<dbReference type="RefSeq" id="WP_156740407.1">
    <property type="nucleotide sequence ID" value="NZ_CACRYJ010000021.1"/>
</dbReference>
<proteinExistence type="predicted"/>
<reference evidence="1 2" key="1">
    <citation type="submission" date="2019-11" db="EMBL/GenBank/DDBJ databases">
        <authorList>
            <person name="Criscuolo A."/>
        </authorList>
    </citation>
    <scope>NUCLEOTIDE SEQUENCE [LARGE SCALE GENOMIC DNA]</scope>
    <source>
        <strain evidence="1">CIP111667</strain>
    </source>
</reference>
<protein>
    <submittedName>
        <fullName evidence="1">Uncharacterized protein</fullName>
    </submittedName>
</protein>
<evidence type="ECO:0000313" key="2">
    <source>
        <dbReference type="Proteomes" id="UP000419743"/>
    </source>
</evidence>
<dbReference type="Proteomes" id="UP000419743">
    <property type="component" value="Unassembled WGS sequence"/>
</dbReference>
<gene>
    <name evidence="1" type="ORF">HALOF300_01585</name>
</gene>
<dbReference type="AlphaFoldDB" id="A0A7M4DHI7"/>
<dbReference type="EMBL" id="CACRYJ010000021">
    <property type="protein sequence ID" value="VZO36380.1"/>
    <property type="molecule type" value="Genomic_DNA"/>
</dbReference>
<accession>A0A7M4DHI7</accession>
<evidence type="ECO:0000313" key="1">
    <source>
        <dbReference type="EMBL" id="VZO36380.1"/>
    </source>
</evidence>
<comment type="caution">
    <text evidence="1">The sequence shown here is derived from an EMBL/GenBank/DDBJ whole genome shotgun (WGS) entry which is preliminary data.</text>
</comment>
<name>A0A7M4DHI7_9MICO</name>
<keyword evidence="2" id="KW-1185">Reference proteome</keyword>